<accession>A0AAD7GCH8</accession>
<feature type="region of interest" description="Disordered" evidence="1">
    <location>
        <begin position="189"/>
        <end position="211"/>
    </location>
</feature>
<feature type="region of interest" description="Disordered" evidence="1">
    <location>
        <begin position="1"/>
        <end position="25"/>
    </location>
</feature>
<dbReference type="Proteomes" id="UP001221757">
    <property type="component" value="Unassembled WGS sequence"/>
</dbReference>
<sequence length="226" mass="24350">MSINTGFKVREREARAGGRAKQGEAGWARECAVAGPRKARVAQGEGRRRRGGGAAAAFDEQGRLTQQSPNFARRAHEAQALSVWERVAIVEEGGATLVKRSQGRVGAPNGDHRDLIPRTARVSLWSRSGSIRKNTERLHASHALVPTTCSRHLAGTFHLVLKPVADVYSAQLQPVAAKMGDQAKRCPISFSDPLSTTRADEGGPNNDVFGPSSKHYGPFCTSTKTM</sequence>
<evidence type="ECO:0000256" key="1">
    <source>
        <dbReference type="SAM" id="MobiDB-lite"/>
    </source>
</evidence>
<evidence type="ECO:0000313" key="2">
    <source>
        <dbReference type="EMBL" id="KAJ7687969.1"/>
    </source>
</evidence>
<name>A0AAD7GCH8_MYCRO</name>
<keyword evidence="3" id="KW-1185">Reference proteome</keyword>
<reference evidence="2" key="1">
    <citation type="submission" date="2023-03" db="EMBL/GenBank/DDBJ databases">
        <title>Massive genome expansion in bonnet fungi (Mycena s.s.) driven by repeated elements and novel gene families across ecological guilds.</title>
        <authorList>
            <consortium name="Lawrence Berkeley National Laboratory"/>
            <person name="Harder C.B."/>
            <person name="Miyauchi S."/>
            <person name="Viragh M."/>
            <person name="Kuo A."/>
            <person name="Thoen E."/>
            <person name="Andreopoulos B."/>
            <person name="Lu D."/>
            <person name="Skrede I."/>
            <person name="Drula E."/>
            <person name="Henrissat B."/>
            <person name="Morin E."/>
            <person name="Kohler A."/>
            <person name="Barry K."/>
            <person name="LaButti K."/>
            <person name="Morin E."/>
            <person name="Salamov A."/>
            <person name="Lipzen A."/>
            <person name="Mereny Z."/>
            <person name="Hegedus B."/>
            <person name="Baldrian P."/>
            <person name="Stursova M."/>
            <person name="Weitz H."/>
            <person name="Taylor A."/>
            <person name="Grigoriev I.V."/>
            <person name="Nagy L.G."/>
            <person name="Martin F."/>
            <person name="Kauserud H."/>
        </authorList>
    </citation>
    <scope>NUCLEOTIDE SEQUENCE</scope>
    <source>
        <strain evidence="2">CBHHK067</strain>
    </source>
</reference>
<evidence type="ECO:0000313" key="3">
    <source>
        <dbReference type="Proteomes" id="UP001221757"/>
    </source>
</evidence>
<gene>
    <name evidence="2" type="ORF">B0H17DRAFT_1135979</name>
</gene>
<comment type="caution">
    <text evidence="2">The sequence shown here is derived from an EMBL/GenBank/DDBJ whole genome shotgun (WGS) entry which is preliminary data.</text>
</comment>
<dbReference type="EMBL" id="JARKIE010000083">
    <property type="protein sequence ID" value="KAJ7687969.1"/>
    <property type="molecule type" value="Genomic_DNA"/>
</dbReference>
<dbReference type="AlphaFoldDB" id="A0AAD7GCH8"/>
<proteinExistence type="predicted"/>
<protein>
    <submittedName>
        <fullName evidence="2">Uncharacterized protein</fullName>
    </submittedName>
</protein>
<organism evidence="2 3">
    <name type="scientific">Mycena rosella</name>
    <name type="common">Pink bonnet</name>
    <name type="synonym">Agaricus rosellus</name>
    <dbReference type="NCBI Taxonomy" id="1033263"/>
    <lineage>
        <taxon>Eukaryota</taxon>
        <taxon>Fungi</taxon>
        <taxon>Dikarya</taxon>
        <taxon>Basidiomycota</taxon>
        <taxon>Agaricomycotina</taxon>
        <taxon>Agaricomycetes</taxon>
        <taxon>Agaricomycetidae</taxon>
        <taxon>Agaricales</taxon>
        <taxon>Marasmiineae</taxon>
        <taxon>Mycenaceae</taxon>
        <taxon>Mycena</taxon>
    </lineage>
</organism>